<dbReference type="CDD" id="cd04333">
    <property type="entry name" value="ProX_deacylase"/>
    <property type="match status" value="1"/>
</dbReference>
<evidence type="ECO:0000313" key="2">
    <source>
        <dbReference type="EMBL" id="RCG17823.1"/>
    </source>
</evidence>
<protein>
    <submittedName>
        <fullName evidence="2">YbaK/EbsC family protein</fullName>
    </submittedName>
</protein>
<evidence type="ECO:0000259" key="1">
    <source>
        <dbReference type="Pfam" id="PF04073"/>
    </source>
</evidence>
<dbReference type="RefSeq" id="WP_114024542.1">
    <property type="nucleotide sequence ID" value="NZ_QOIN01000053.1"/>
</dbReference>
<dbReference type="AlphaFoldDB" id="A0A367EIQ1"/>
<dbReference type="SUPFAM" id="SSF55826">
    <property type="entry name" value="YbaK/ProRS associated domain"/>
    <property type="match status" value="1"/>
</dbReference>
<gene>
    <name evidence="2" type="ORF">DTL70_26525</name>
</gene>
<name>A0A367EIQ1_9ACTN</name>
<dbReference type="PANTHER" id="PTHR30411:SF1">
    <property type="entry name" value="CYTOPLASMIC PROTEIN"/>
    <property type="match status" value="1"/>
</dbReference>
<feature type="domain" description="YbaK/aminoacyl-tRNA synthetase-associated" evidence="1">
    <location>
        <begin position="31"/>
        <end position="146"/>
    </location>
</feature>
<dbReference type="Gene3D" id="3.90.960.10">
    <property type="entry name" value="YbaK/aminoacyl-tRNA synthetase-associated domain"/>
    <property type="match status" value="1"/>
</dbReference>
<evidence type="ECO:0000313" key="3">
    <source>
        <dbReference type="Proteomes" id="UP000252914"/>
    </source>
</evidence>
<accession>A0A367EIQ1</accession>
<proteinExistence type="predicted"/>
<dbReference type="PANTHER" id="PTHR30411">
    <property type="entry name" value="CYTOPLASMIC PROTEIN"/>
    <property type="match status" value="1"/>
</dbReference>
<sequence length="162" mass="16530">MTQSATVHPRFAQALTARGLDDVEVRTFPDGTRTAGDAAAAIGCELSQIVKSLVFTADGAPVLVLMDGASRVDVGLVRDALGGAAVQRADADTVRAATGYAIGGVPPFGHVAEMRVLADRGLLRHTAVWAAAGTPHSVFALTPTTLIEQTGGALVDVREGAA</sequence>
<keyword evidence="3" id="KW-1185">Reference proteome</keyword>
<dbReference type="EMBL" id="QOIN01000053">
    <property type="protein sequence ID" value="RCG17823.1"/>
    <property type="molecule type" value="Genomic_DNA"/>
</dbReference>
<dbReference type="InterPro" id="IPR036754">
    <property type="entry name" value="YbaK/aa-tRNA-synt-asso_dom_sf"/>
</dbReference>
<reference evidence="2 3" key="1">
    <citation type="submission" date="2018-06" db="EMBL/GenBank/DDBJ databases">
        <title>Streptomyces reniochalinae sp. nov. and Streptomyces diacarnus sp. nov. from marine sponges.</title>
        <authorList>
            <person name="Li L."/>
        </authorList>
    </citation>
    <scope>NUCLEOTIDE SEQUENCE [LARGE SCALE GENOMIC DNA]</scope>
    <source>
        <strain evidence="2 3">LHW51701</strain>
    </source>
</reference>
<comment type="caution">
    <text evidence="2">The sequence shown here is derived from an EMBL/GenBank/DDBJ whole genome shotgun (WGS) entry which is preliminary data.</text>
</comment>
<dbReference type="Proteomes" id="UP000252914">
    <property type="component" value="Unassembled WGS sequence"/>
</dbReference>
<dbReference type="InterPro" id="IPR007214">
    <property type="entry name" value="YbaK/aa-tRNA-synth-assoc-dom"/>
</dbReference>
<dbReference type="GO" id="GO:0002161">
    <property type="term" value="F:aminoacyl-tRNA deacylase activity"/>
    <property type="evidence" value="ECO:0007669"/>
    <property type="project" value="InterPro"/>
</dbReference>
<dbReference type="Pfam" id="PF04073">
    <property type="entry name" value="tRNA_edit"/>
    <property type="match status" value="1"/>
</dbReference>
<organism evidence="2 3">
    <name type="scientific">Streptomyces diacarni</name>
    <dbReference type="NCBI Taxonomy" id="2800381"/>
    <lineage>
        <taxon>Bacteria</taxon>
        <taxon>Bacillati</taxon>
        <taxon>Actinomycetota</taxon>
        <taxon>Actinomycetes</taxon>
        <taxon>Kitasatosporales</taxon>
        <taxon>Streptomycetaceae</taxon>
        <taxon>Streptomyces</taxon>
    </lineage>
</organism>